<organism evidence="5 6">
    <name type="scientific">Enemella dayhoffiae</name>
    <dbReference type="NCBI Taxonomy" id="2016507"/>
    <lineage>
        <taxon>Bacteria</taxon>
        <taxon>Bacillati</taxon>
        <taxon>Actinomycetota</taxon>
        <taxon>Actinomycetes</taxon>
        <taxon>Propionibacteriales</taxon>
        <taxon>Propionibacteriaceae</taxon>
        <taxon>Enemella</taxon>
    </lineage>
</organism>
<evidence type="ECO:0008006" key="7">
    <source>
        <dbReference type="Google" id="ProtNLM"/>
    </source>
</evidence>
<keyword evidence="3" id="KW-0378">Hydrolase</keyword>
<evidence type="ECO:0000256" key="2">
    <source>
        <dbReference type="ARBA" id="ARBA00022722"/>
    </source>
</evidence>
<keyword evidence="6" id="KW-1185">Reference proteome</keyword>
<dbReference type="Proteomes" id="UP000216311">
    <property type="component" value="Unassembled WGS sequence"/>
</dbReference>
<evidence type="ECO:0000256" key="4">
    <source>
        <dbReference type="ARBA" id="ARBA00024207"/>
    </source>
</evidence>
<dbReference type="EMBL" id="NMVQ01000012">
    <property type="protein sequence ID" value="OYO21876.1"/>
    <property type="molecule type" value="Genomic_DNA"/>
</dbReference>
<comment type="caution">
    <text evidence="5">The sequence shown here is derived from an EMBL/GenBank/DDBJ whole genome shotgun (WGS) entry which is preliminary data.</text>
</comment>
<dbReference type="Pfam" id="PF01934">
    <property type="entry name" value="HepT-like"/>
    <property type="match status" value="1"/>
</dbReference>
<dbReference type="InterPro" id="IPR008201">
    <property type="entry name" value="HepT-like"/>
</dbReference>
<evidence type="ECO:0000256" key="3">
    <source>
        <dbReference type="ARBA" id="ARBA00022801"/>
    </source>
</evidence>
<protein>
    <recommendedName>
        <fullName evidence="7">DUF86 domain-containing protein</fullName>
    </recommendedName>
</protein>
<dbReference type="Gene3D" id="1.20.120.580">
    <property type="entry name" value="bsu32300-like"/>
    <property type="match status" value="1"/>
</dbReference>
<accession>A0A255H417</accession>
<reference evidence="5 6" key="1">
    <citation type="submission" date="2017-07" db="EMBL/GenBank/DDBJ databases">
        <title>Draft whole genome sequences of clinical Proprionibacteriaceae strains.</title>
        <authorList>
            <person name="Bernier A.-M."/>
            <person name="Bernard K."/>
            <person name="Domingo M.-C."/>
        </authorList>
    </citation>
    <scope>NUCLEOTIDE SEQUENCE [LARGE SCALE GENOMIC DNA]</scope>
    <source>
        <strain evidence="5 6">NML 130396</strain>
    </source>
</reference>
<sequence>MAPNRTILRWSTHSAKRTAICSTSCRWTAPVRLPDTPLWVVVRCSSSSLIRSSPSNRWRRSVSTSTLSAFATCSSRRCDDDAPRLVHQHAANSLGSRVSSEYRDSFDQAASLGLFPAQLAESLKPSVGMRNVLIHEYVNVDLALVSKAIPLARDQYGQYVRSVAEWVAKQGVPPMNPFTSQVGDWNGSNGFRMMPTDPLSTGESRAHSAAEADSWGWSLRYTWMHPDDGPQSGTLLLAAPESDGTITAAWLDSWHQKPGLRLLTGTFADNTAALEMECDGWFWRISVEATADELRMLMHNVIPDGFEGHEPGPYVVMDAHWTRPGIAAIQH</sequence>
<keyword evidence="1" id="KW-1277">Toxin-antitoxin system</keyword>
<proteinExistence type="inferred from homology"/>
<dbReference type="GO" id="GO:0110001">
    <property type="term" value="C:toxin-antitoxin complex"/>
    <property type="evidence" value="ECO:0007669"/>
    <property type="project" value="InterPro"/>
</dbReference>
<dbReference type="OrthoDB" id="3734293at2"/>
<comment type="similarity">
    <text evidence="4">Belongs to the HepT RNase toxin family.</text>
</comment>
<evidence type="ECO:0000256" key="1">
    <source>
        <dbReference type="ARBA" id="ARBA00022649"/>
    </source>
</evidence>
<dbReference type="AlphaFoldDB" id="A0A255H417"/>
<gene>
    <name evidence="5" type="ORF">CGZ93_07980</name>
</gene>
<dbReference type="GO" id="GO:0004540">
    <property type="term" value="F:RNA nuclease activity"/>
    <property type="evidence" value="ECO:0007669"/>
    <property type="project" value="InterPro"/>
</dbReference>
<keyword evidence="2" id="KW-0540">Nuclease</keyword>
<name>A0A255H417_9ACTN</name>
<dbReference type="InterPro" id="IPR037038">
    <property type="entry name" value="HepT-like_sf"/>
</dbReference>
<evidence type="ECO:0000313" key="5">
    <source>
        <dbReference type="EMBL" id="OYO21876.1"/>
    </source>
</evidence>
<evidence type="ECO:0000313" key="6">
    <source>
        <dbReference type="Proteomes" id="UP000216311"/>
    </source>
</evidence>
<dbReference type="GO" id="GO:0016787">
    <property type="term" value="F:hydrolase activity"/>
    <property type="evidence" value="ECO:0007669"/>
    <property type="project" value="UniProtKB-KW"/>
</dbReference>